<keyword evidence="2" id="KW-1185">Reference proteome</keyword>
<dbReference type="Proteomes" id="UP000663923">
    <property type="component" value="Chromosome"/>
</dbReference>
<accession>A0ABX7T4N2</accession>
<dbReference type="RefSeq" id="WP_207986889.1">
    <property type="nucleotide sequence ID" value="NZ_CP071794.1"/>
</dbReference>
<sequence>MKAIVARFDDCLRGNIMAEAPSIWDWTNPTDSDALFTELVSASEEKFKAIALGILADESDIADPLYGGAQEVALCSSHMFFDDPYASMEYEDIDAQRAERLTV</sequence>
<dbReference type="EMBL" id="CP071794">
    <property type="protein sequence ID" value="QTD55062.1"/>
    <property type="molecule type" value="Genomic_DNA"/>
</dbReference>
<reference evidence="1 2" key="1">
    <citation type="submission" date="2021-03" db="EMBL/GenBank/DDBJ databases">
        <title>Complete genome of Parasphingorhabdus_sp.JHSY0214.</title>
        <authorList>
            <person name="Yoo J.H."/>
            <person name="Bae J.W."/>
        </authorList>
    </citation>
    <scope>NUCLEOTIDE SEQUENCE [LARGE SCALE GENOMIC DNA]</scope>
    <source>
        <strain evidence="1 2">JHSY0214</strain>
    </source>
</reference>
<protein>
    <submittedName>
        <fullName evidence="1">Uncharacterized protein</fullName>
    </submittedName>
</protein>
<gene>
    <name evidence="1" type="ORF">J4G78_12605</name>
</gene>
<proteinExistence type="predicted"/>
<organism evidence="1 2">
    <name type="scientific">Parasphingorhabdus cellanae</name>
    <dbReference type="NCBI Taxonomy" id="2806553"/>
    <lineage>
        <taxon>Bacteria</taxon>
        <taxon>Pseudomonadati</taxon>
        <taxon>Pseudomonadota</taxon>
        <taxon>Alphaproteobacteria</taxon>
        <taxon>Sphingomonadales</taxon>
        <taxon>Sphingomonadaceae</taxon>
        <taxon>Parasphingorhabdus</taxon>
    </lineage>
</organism>
<name>A0ABX7T4N2_9SPHN</name>
<evidence type="ECO:0000313" key="1">
    <source>
        <dbReference type="EMBL" id="QTD55062.1"/>
    </source>
</evidence>
<evidence type="ECO:0000313" key="2">
    <source>
        <dbReference type="Proteomes" id="UP000663923"/>
    </source>
</evidence>